<dbReference type="InterPro" id="IPR005886">
    <property type="entry name" value="UDP_G4E"/>
</dbReference>
<comment type="similarity">
    <text evidence="4 9">Belongs to the NAD(P)-dependent epimerase/dehydratase family.</text>
</comment>
<evidence type="ECO:0000256" key="4">
    <source>
        <dbReference type="ARBA" id="ARBA00007637"/>
    </source>
</evidence>
<organism evidence="11 12">
    <name type="scientific">Pseudodesulfovibrio hydrargyri</name>
    <dbReference type="NCBI Taxonomy" id="2125990"/>
    <lineage>
        <taxon>Bacteria</taxon>
        <taxon>Pseudomonadati</taxon>
        <taxon>Thermodesulfobacteriota</taxon>
        <taxon>Desulfovibrionia</taxon>
        <taxon>Desulfovibrionales</taxon>
        <taxon>Desulfovibrionaceae</taxon>
    </lineage>
</organism>
<dbReference type="CDD" id="cd05247">
    <property type="entry name" value="UDP_G4E_1_SDR_e"/>
    <property type="match status" value="1"/>
</dbReference>
<proteinExistence type="inferred from homology"/>
<feature type="domain" description="NAD(P)-binding" evidence="10">
    <location>
        <begin position="7"/>
        <end position="327"/>
    </location>
</feature>
<keyword evidence="7 9" id="KW-0520">NAD</keyword>
<dbReference type="PANTHER" id="PTHR43725">
    <property type="entry name" value="UDP-GLUCOSE 4-EPIMERASE"/>
    <property type="match status" value="1"/>
</dbReference>
<evidence type="ECO:0000313" key="12">
    <source>
        <dbReference type="Proteomes" id="UP000181901"/>
    </source>
</evidence>
<dbReference type="GO" id="GO:0006012">
    <property type="term" value="P:galactose metabolic process"/>
    <property type="evidence" value="ECO:0007669"/>
    <property type="project" value="UniProtKB-UniPathway"/>
</dbReference>
<evidence type="ECO:0000256" key="5">
    <source>
        <dbReference type="ARBA" id="ARBA00013189"/>
    </source>
</evidence>
<evidence type="ECO:0000256" key="9">
    <source>
        <dbReference type="RuleBase" id="RU366046"/>
    </source>
</evidence>
<dbReference type="SUPFAM" id="SSF51735">
    <property type="entry name" value="NAD(P)-binding Rossmann-fold domains"/>
    <property type="match status" value="1"/>
</dbReference>
<comment type="subunit">
    <text evidence="9">Homodimer.</text>
</comment>
<gene>
    <name evidence="11" type="primary">lnpD</name>
    <name evidence="11" type="ORF">BerOc1_00739</name>
</gene>
<evidence type="ECO:0000256" key="6">
    <source>
        <dbReference type="ARBA" id="ARBA00018569"/>
    </source>
</evidence>
<dbReference type="Proteomes" id="UP000181901">
    <property type="component" value="Unassembled WGS sequence"/>
</dbReference>
<dbReference type="GO" id="GO:0003978">
    <property type="term" value="F:UDP-glucose 4-epimerase activity"/>
    <property type="evidence" value="ECO:0007669"/>
    <property type="project" value="UniProtKB-UniRule"/>
</dbReference>
<dbReference type="NCBIfam" id="NF007956">
    <property type="entry name" value="PRK10675.1"/>
    <property type="match status" value="1"/>
</dbReference>
<keyword evidence="9" id="KW-0119">Carbohydrate metabolism</keyword>
<name>A0A1J5NKV5_9BACT</name>
<evidence type="ECO:0000256" key="3">
    <source>
        <dbReference type="ARBA" id="ARBA00004947"/>
    </source>
</evidence>
<evidence type="ECO:0000256" key="8">
    <source>
        <dbReference type="ARBA" id="ARBA00023235"/>
    </source>
</evidence>
<dbReference type="Pfam" id="PF16363">
    <property type="entry name" value="GDP_Man_Dehyd"/>
    <property type="match status" value="1"/>
</dbReference>
<dbReference type="EMBL" id="LKAQ01000001">
    <property type="protein sequence ID" value="OIQ52265.1"/>
    <property type="molecule type" value="Genomic_DNA"/>
</dbReference>
<dbReference type="InterPro" id="IPR036291">
    <property type="entry name" value="NAD(P)-bd_dom_sf"/>
</dbReference>
<dbReference type="OrthoDB" id="9801785at2"/>
<keyword evidence="8 9" id="KW-0413">Isomerase</keyword>
<accession>A0A1J5NKV5</accession>
<evidence type="ECO:0000313" key="11">
    <source>
        <dbReference type="EMBL" id="OIQ52265.1"/>
    </source>
</evidence>
<evidence type="ECO:0000256" key="2">
    <source>
        <dbReference type="ARBA" id="ARBA00001911"/>
    </source>
</evidence>
<dbReference type="InterPro" id="IPR016040">
    <property type="entry name" value="NAD(P)-bd_dom"/>
</dbReference>
<dbReference type="AlphaFoldDB" id="A0A1J5NKV5"/>
<keyword evidence="12" id="KW-1185">Reference proteome</keyword>
<dbReference type="Gene3D" id="3.90.25.10">
    <property type="entry name" value="UDP-galactose 4-epimerase, domain 1"/>
    <property type="match status" value="1"/>
</dbReference>
<reference evidence="11 12" key="1">
    <citation type="submission" date="2015-09" db="EMBL/GenBank/DDBJ databases">
        <title>Genome of Desulfovibrio dechloracetivorans BerOc1, a mercury methylating strain isolated from highly hydrocarbons and metals contaminated coastal sediments.</title>
        <authorList>
            <person name="Goni Urriza M."/>
            <person name="Gassie C."/>
            <person name="Bouchez O."/>
            <person name="Klopp C."/>
            <person name="Ranchou-Peyruse A."/>
            <person name="Remy G."/>
        </authorList>
    </citation>
    <scope>NUCLEOTIDE SEQUENCE [LARGE SCALE GENOMIC DNA]</scope>
    <source>
        <strain evidence="11 12">BerOc1</strain>
    </source>
</reference>
<evidence type="ECO:0000256" key="1">
    <source>
        <dbReference type="ARBA" id="ARBA00000083"/>
    </source>
</evidence>
<dbReference type="PRINTS" id="PR01713">
    <property type="entry name" value="NUCEPIMERASE"/>
</dbReference>
<dbReference type="UniPathway" id="UPA00214"/>
<dbReference type="GO" id="GO:0005829">
    <property type="term" value="C:cytosol"/>
    <property type="evidence" value="ECO:0007669"/>
    <property type="project" value="TreeGrafter"/>
</dbReference>
<comment type="pathway">
    <text evidence="3 9">Carbohydrate metabolism; galactose metabolism.</text>
</comment>
<evidence type="ECO:0000256" key="7">
    <source>
        <dbReference type="ARBA" id="ARBA00023027"/>
    </source>
</evidence>
<dbReference type="Gene3D" id="3.40.50.720">
    <property type="entry name" value="NAD(P)-binding Rossmann-like Domain"/>
    <property type="match status" value="1"/>
</dbReference>
<dbReference type="RefSeq" id="WP_071544340.1">
    <property type="nucleotide sequence ID" value="NZ_LKAQ01000001.1"/>
</dbReference>
<dbReference type="PANTHER" id="PTHR43725:SF47">
    <property type="entry name" value="UDP-GLUCOSE 4-EPIMERASE"/>
    <property type="match status" value="1"/>
</dbReference>
<dbReference type="NCBIfam" id="TIGR01179">
    <property type="entry name" value="galE"/>
    <property type="match status" value="1"/>
</dbReference>
<protein>
    <recommendedName>
        <fullName evidence="6 9">UDP-glucose 4-epimerase</fullName>
        <ecNumber evidence="5 9">5.1.3.2</ecNumber>
    </recommendedName>
</protein>
<evidence type="ECO:0000259" key="10">
    <source>
        <dbReference type="Pfam" id="PF16363"/>
    </source>
</evidence>
<comment type="cofactor">
    <cofactor evidence="2 9">
        <name>NAD(+)</name>
        <dbReference type="ChEBI" id="CHEBI:57540"/>
    </cofactor>
</comment>
<comment type="caution">
    <text evidence="11">The sequence shown here is derived from an EMBL/GenBank/DDBJ whole genome shotgun (WGS) entry which is preliminary data.</text>
</comment>
<sequence>MKIQRVLVTGGAGYIGTHTCIELIAAGYDVICADNFNNSSPVAMERVERITGTAIPVHRMDFCNLDEVRALFREEAIDAAIHFAGHKAVGESVQKPLMYYENNLLSLINLCRAMGPGRAKNIVFSSSATVYGLSDRLPLTEETPTSAYNPYGRTKLYIEEILKDLHTAEPDWNMSILRYFNPVGAHPSGLIGEDPADIPNNLMPYIAQVAVGRLEKLSIYGDDYDTPDGTGVRDFIHVVDLARGHVAALRKLEAEPGYTVHNLGTGKGCSVLELVRAFERVNNVTIPYEITARRPGDVAANYASTDKARNELGWQATHTIEDMVRDTWNWQSKNPQGYRDADG</sequence>
<dbReference type="EC" id="5.1.3.2" evidence="5 9"/>
<comment type="catalytic activity">
    <reaction evidence="1 9">
        <text>UDP-alpha-D-glucose = UDP-alpha-D-galactose</text>
        <dbReference type="Rhea" id="RHEA:22168"/>
        <dbReference type="ChEBI" id="CHEBI:58885"/>
        <dbReference type="ChEBI" id="CHEBI:66914"/>
        <dbReference type="EC" id="5.1.3.2"/>
    </reaction>
</comment>